<evidence type="ECO:0000313" key="4">
    <source>
        <dbReference type="Proteomes" id="UP000765509"/>
    </source>
</evidence>
<feature type="non-terminal residue" evidence="3">
    <location>
        <position position="1"/>
    </location>
</feature>
<dbReference type="OrthoDB" id="3686619at2759"/>
<name>A0A9Q3PZE0_9BASI</name>
<feature type="compositionally biased region" description="Polar residues" evidence="1">
    <location>
        <begin position="93"/>
        <end position="112"/>
    </location>
</feature>
<feature type="compositionally biased region" description="Low complexity" evidence="1">
    <location>
        <begin position="15"/>
        <end position="27"/>
    </location>
</feature>
<dbReference type="Proteomes" id="UP000765509">
    <property type="component" value="Unassembled WGS sequence"/>
</dbReference>
<feature type="domain" description="Retrotransposon gag" evidence="2">
    <location>
        <begin position="190"/>
        <end position="265"/>
    </location>
</feature>
<proteinExistence type="predicted"/>
<reference evidence="3" key="1">
    <citation type="submission" date="2021-03" db="EMBL/GenBank/DDBJ databases">
        <title>Draft genome sequence of rust myrtle Austropuccinia psidii MF-1, a brazilian biotype.</title>
        <authorList>
            <person name="Quecine M.C."/>
            <person name="Pachon D.M.R."/>
            <person name="Bonatelli M.L."/>
            <person name="Correr F.H."/>
            <person name="Franceschini L.M."/>
            <person name="Leite T.F."/>
            <person name="Margarido G.R.A."/>
            <person name="Almeida C.A."/>
            <person name="Ferrarezi J.A."/>
            <person name="Labate C.A."/>
        </authorList>
    </citation>
    <scope>NUCLEOTIDE SEQUENCE</scope>
    <source>
        <strain evidence="3">MF-1</strain>
    </source>
</reference>
<comment type="caution">
    <text evidence="3">The sequence shown here is derived from an EMBL/GenBank/DDBJ whole genome shotgun (WGS) entry which is preliminary data.</text>
</comment>
<keyword evidence="4" id="KW-1185">Reference proteome</keyword>
<gene>
    <name evidence="3" type="ORF">O181_119364</name>
</gene>
<evidence type="ECO:0000313" key="3">
    <source>
        <dbReference type="EMBL" id="MBW0579649.1"/>
    </source>
</evidence>
<dbReference type="AlphaFoldDB" id="A0A9Q3PZE0"/>
<accession>A0A9Q3PZE0</accession>
<dbReference type="EMBL" id="AVOT02105571">
    <property type="protein sequence ID" value="MBW0579649.1"/>
    <property type="molecule type" value="Genomic_DNA"/>
</dbReference>
<protein>
    <recommendedName>
        <fullName evidence="2">Retrotransposon gag domain-containing protein</fullName>
    </recommendedName>
</protein>
<dbReference type="Pfam" id="PF03732">
    <property type="entry name" value="Retrotrans_gag"/>
    <property type="match status" value="1"/>
</dbReference>
<sequence length="265" mass="29095">FFIPEIILVEHSPPARQTRSQARAQAALTPTPRAPLDGTPAVPQLRAQLDRGPHMEGAAPSRKEGRGPRRSISLSGVEESDGTDGVPAPVGASQRTGGPTQAQSDQPVSHQSEPSLLAILKQMTQIMANLQAASSSGSSRPPTFKTPSMKAPECFDWTQPVKVRSFLQSCQLVSHNDPANFSQDRKKVLYATSFLIGRAEKWIEPYLSNLTNQDSNYLLNSWPLFESQLFTLFGDQNEVRKAEAKLDSLRMKEGGHVSLYIANFR</sequence>
<evidence type="ECO:0000259" key="2">
    <source>
        <dbReference type="Pfam" id="PF03732"/>
    </source>
</evidence>
<evidence type="ECO:0000256" key="1">
    <source>
        <dbReference type="SAM" id="MobiDB-lite"/>
    </source>
</evidence>
<feature type="region of interest" description="Disordered" evidence="1">
    <location>
        <begin position="13"/>
        <end position="112"/>
    </location>
</feature>
<dbReference type="InterPro" id="IPR005162">
    <property type="entry name" value="Retrotrans_gag_dom"/>
</dbReference>
<organism evidence="3 4">
    <name type="scientific">Austropuccinia psidii MF-1</name>
    <dbReference type="NCBI Taxonomy" id="1389203"/>
    <lineage>
        <taxon>Eukaryota</taxon>
        <taxon>Fungi</taxon>
        <taxon>Dikarya</taxon>
        <taxon>Basidiomycota</taxon>
        <taxon>Pucciniomycotina</taxon>
        <taxon>Pucciniomycetes</taxon>
        <taxon>Pucciniales</taxon>
        <taxon>Sphaerophragmiaceae</taxon>
        <taxon>Austropuccinia</taxon>
    </lineage>
</organism>